<name>A0A7Z1K459_9PSED</name>
<keyword evidence="1" id="KW-0472">Membrane</keyword>
<feature type="transmembrane region" description="Helical" evidence="1">
    <location>
        <begin position="44"/>
        <end position="63"/>
    </location>
</feature>
<accession>A0A7Z1K459</accession>
<dbReference type="Proteomes" id="UP000221580">
    <property type="component" value="Unassembled WGS sequence"/>
</dbReference>
<proteinExistence type="predicted"/>
<dbReference type="AlphaFoldDB" id="A0A7Z1K459"/>
<feature type="transmembrane region" description="Helical" evidence="1">
    <location>
        <begin position="107"/>
        <end position="124"/>
    </location>
</feature>
<feature type="transmembrane region" description="Helical" evidence="1">
    <location>
        <begin position="242"/>
        <end position="262"/>
    </location>
</feature>
<gene>
    <name evidence="2" type="ORF">DM05_2355</name>
</gene>
<feature type="transmembrane region" description="Helical" evidence="1">
    <location>
        <begin position="12"/>
        <end position="32"/>
    </location>
</feature>
<organism evidence="2 3">
    <name type="scientific">Pseudomonas poae</name>
    <dbReference type="NCBI Taxonomy" id="200451"/>
    <lineage>
        <taxon>Bacteria</taxon>
        <taxon>Pseudomonadati</taxon>
        <taxon>Pseudomonadota</taxon>
        <taxon>Gammaproteobacteria</taxon>
        <taxon>Pseudomonadales</taxon>
        <taxon>Pseudomonadaceae</taxon>
        <taxon>Pseudomonas</taxon>
    </lineage>
</organism>
<evidence type="ECO:0000313" key="3">
    <source>
        <dbReference type="Proteomes" id="UP000221580"/>
    </source>
</evidence>
<dbReference type="RefSeq" id="WP_141543037.1">
    <property type="nucleotide sequence ID" value="NZ_PDJN01000001.1"/>
</dbReference>
<feature type="transmembrane region" description="Helical" evidence="1">
    <location>
        <begin position="218"/>
        <end position="235"/>
    </location>
</feature>
<sequence>MNAYKTSRSTHALSIFLCGLANFLLGISSLYWRGLSDISPITLIAYRITLSAAILTLFVGLFRQKRNIKKLTIKLVFLHCIASLLIAVNWGSFIWASIHGLFLESGLGYLLAPFFSIALGITLYHESITFKKALSALIALSLIIALIISSNNLNHLTYIIISTTWGLYTYIKKLTPLDMVSGLLVETIFLTACLAIATLAFSLPVMYPSDFFTHSNKLIWLAGGVSIVPLLMLSYSTGKIPLSLTGLLQFILPATLILVSILTHT</sequence>
<keyword evidence="1" id="KW-0812">Transmembrane</keyword>
<comment type="caution">
    <text evidence="2">The sequence shown here is derived from an EMBL/GenBank/DDBJ whole genome shotgun (WGS) entry which is preliminary data.</text>
</comment>
<dbReference type="EMBL" id="PDJN01000001">
    <property type="protein sequence ID" value="PFG71977.1"/>
    <property type="molecule type" value="Genomic_DNA"/>
</dbReference>
<keyword evidence="1" id="KW-1133">Transmembrane helix</keyword>
<reference evidence="2 3" key="2">
    <citation type="submission" date="2017-10" db="EMBL/GenBank/DDBJ databases">
        <title>Bacterial endophytes that colonize and modify switchgrass growth.</title>
        <authorList>
            <person name="Debolt S."/>
        </authorList>
    </citation>
    <scope>NUCLEOTIDE SEQUENCE [LARGE SCALE GENOMIC DNA]</scope>
    <source>
        <strain evidence="2 3">A2-S9</strain>
    </source>
</reference>
<feature type="transmembrane region" description="Helical" evidence="1">
    <location>
        <begin position="183"/>
        <end position="206"/>
    </location>
</feature>
<feature type="transmembrane region" description="Helical" evidence="1">
    <location>
        <begin position="133"/>
        <end position="149"/>
    </location>
</feature>
<feature type="transmembrane region" description="Helical" evidence="1">
    <location>
        <begin position="75"/>
        <end position="95"/>
    </location>
</feature>
<evidence type="ECO:0000256" key="1">
    <source>
        <dbReference type="SAM" id="Phobius"/>
    </source>
</evidence>
<protein>
    <submittedName>
        <fullName evidence="2">Chloramphenicol-sensitive protein RarD</fullName>
    </submittedName>
</protein>
<evidence type="ECO:0000313" key="2">
    <source>
        <dbReference type="EMBL" id="PFG71977.1"/>
    </source>
</evidence>
<reference evidence="2 3" key="1">
    <citation type="submission" date="2017-09" db="EMBL/GenBank/DDBJ databases">
        <authorList>
            <person name="DeBolt S."/>
            <person name="Huntemann M."/>
            <person name="Clum A."/>
            <person name="Pillay M."/>
            <person name="Palaniappan K."/>
            <person name="Varghese N."/>
            <person name="Mikhailova N."/>
            <person name="Stamatis D."/>
            <person name="Reddy T."/>
            <person name="Daum C."/>
            <person name="Shapiro N."/>
            <person name="Ivanova N."/>
            <person name="Kyrpides N."/>
            <person name="Woyke T."/>
        </authorList>
    </citation>
    <scope>NUCLEOTIDE SEQUENCE [LARGE SCALE GENOMIC DNA]</scope>
    <source>
        <strain evidence="2 3">A2-S9</strain>
    </source>
</reference>